<organism evidence="2 3">
    <name type="scientific">Dendrobium catenatum</name>
    <dbReference type="NCBI Taxonomy" id="906689"/>
    <lineage>
        <taxon>Eukaryota</taxon>
        <taxon>Viridiplantae</taxon>
        <taxon>Streptophyta</taxon>
        <taxon>Embryophyta</taxon>
        <taxon>Tracheophyta</taxon>
        <taxon>Spermatophyta</taxon>
        <taxon>Magnoliopsida</taxon>
        <taxon>Liliopsida</taxon>
        <taxon>Asparagales</taxon>
        <taxon>Orchidaceae</taxon>
        <taxon>Epidendroideae</taxon>
        <taxon>Malaxideae</taxon>
        <taxon>Dendrobiinae</taxon>
        <taxon>Dendrobium</taxon>
    </lineage>
</organism>
<feature type="region of interest" description="Disordered" evidence="1">
    <location>
        <begin position="1"/>
        <end position="48"/>
    </location>
</feature>
<dbReference type="AlphaFoldDB" id="A0A2I0W3M0"/>
<protein>
    <submittedName>
        <fullName evidence="2">Uncharacterized protein</fullName>
    </submittedName>
</protein>
<dbReference type="Proteomes" id="UP000233837">
    <property type="component" value="Unassembled WGS sequence"/>
</dbReference>
<reference evidence="2 3" key="1">
    <citation type="journal article" date="2016" name="Sci. Rep.">
        <title>The Dendrobium catenatum Lindl. genome sequence provides insights into polysaccharide synthase, floral development and adaptive evolution.</title>
        <authorList>
            <person name="Zhang G.Q."/>
            <person name="Xu Q."/>
            <person name="Bian C."/>
            <person name="Tsai W.C."/>
            <person name="Yeh C.M."/>
            <person name="Liu K.W."/>
            <person name="Yoshida K."/>
            <person name="Zhang L.S."/>
            <person name="Chang S.B."/>
            <person name="Chen F."/>
            <person name="Shi Y."/>
            <person name="Su Y.Y."/>
            <person name="Zhang Y.Q."/>
            <person name="Chen L.J."/>
            <person name="Yin Y."/>
            <person name="Lin M."/>
            <person name="Huang H."/>
            <person name="Deng H."/>
            <person name="Wang Z.W."/>
            <person name="Zhu S.L."/>
            <person name="Zhao X."/>
            <person name="Deng C."/>
            <person name="Niu S.C."/>
            <person name="Huang J."/>
            <person name="Wang M."/>
            <person name="Liu G.H."/>
            <person name="Yang H.J."/>
            <person name="Xiao X.J."/>
            <person name="Hsiao Y.Y."/>
            <person name="Wu W.L."/>
            <person name="Chen Y.Y."/>
            <person name="Mitsuda N."/>
            <person name="Ohme-Takagi M."/>
            <person name="Luo Y.B."/>
            <person name="Van de Peer Y."/>
            <person name="Liu Z.J."/>
        </authorList>
    </citation>
    <scope>NUCLEOTIDE SEQUENCE [LARGE SCALE GENOMIC DNA]</scope>
    <source>
        <tissue evidence="2">The whole plant</tissue>
    </source>
</reference>
<dbReference type="EMBL" id="KZ502942">
    <property type="protein sequence ID" value="PKU70252.1"/>
    <property type="molecule type" value="Genomic_DNA"/>
</dbReference>
<evidence type="ECO:0000313" key="3">
    <source>
        <dbReference type="Proteomes" id="UP000233837"/>
    </source>
</evidence>
<keyword evidence="3" id="KW-1185">Reference proteome</keyword>
<proteinExistence type="predicted"/>
<name>A0A2I0W3M0_9ASPA</name>
<reference evidence="2 3" key="2">
    <citation type="journal article" date="2017" name="Nature">
        <title>The Apostasia genome and the evolution of orchids.</title>
        <authorList>
            <person name="Zhang G.Q."/>
            <person name="Liu K.W."/>
            <person name="Li Z."/>
            <person name="Lohaus R."/>
            <person name="Hsiao Y.Y."/>
            <person name="Niu S.C."/>
            <person name="Wang J.Y."/>
            <person name="Lin Y.C."/>
            <person name="Xu Q."/>
            <person name="Chen L.J."/>
            <person name="Yoshida K."/>
            <person name="Fujiwara S."/>
            <person name="Wang Z.W."/>
            <person name="Zhang Y.Q."/>
            <person name="Mitsuda N."/>
            <person name="Wang M."/>
            <person name="Liu G.H."/>
            <person name="Pecoraro L."/>
            <person name="Huang H.X."/>
            <person name="Xiao X.J."/>
            <person name="Lin M."/>
            <person name="Wu X.Y."/>
            <person name="Wu W.L."/>
            <person name="Chen Y.Y."/>
            <person name="Chang S.B."/>
            <person name="Sakamoto S."/>
            <person name="Ohme-Takagi M."/>
            <person name="Yagi M."/>
            <person name="Zeng S.J."/>
            <person name="Shen C.Y."/>
            <person name="Yeh C.M."/>
            <person name="Luo Y.B."/>
            <person name="Tsai W.C."/>
            <person name="Van de Peer Y."/>
            <person name="Liu Z.J."/>
        </authorList>
    </citation>
    <scope>NUCLEOTIDE SEQUENCE [LARGE SCALE GENOMIC DNA]</scope>
    <source>
        <tissue evidence="2">The whole plant</tissue>
    </source>
</reference>
<gene>
    <name evidence="2" type="ORF">MA16_Dca027530</name>
</gene>
<evidence type="ECO:0000256" key="1">
    <source>
        <dbReference type="SAM" id="MobiDB-lite"/>
    </source>
</evidence>
<accession>A0A2I0W3M0</accession>
<sequence length="140" mass="15617">MRSNDAKELEEDDEEEKLRERRRRRGCSRERTLQAAATKARTERKGRREQGLDLGLGCFGRDLLGLIWSSRPPEEQAAGGGVSGLAGVAGFDPGDRTELRARPWTGAALGLAGVRECQREQERERRWVSTIPERERAGSG</sequence>
<evidence type="ECO:0000313" key="2">
    <source>
        <dbReference type="EMBL" id="PKU70252.1"/>
    </source>
</evidence>